<keyword evidence="1" id="KW-0812">Transmembrane</keyword>
<accession>A0A1J5P2C5</accession>
<proteinExistence type="predicted"/>
<dbReference type="Gene3D" id="1.20.950.20">
    <property type="entry name" value="Transmembrane di-heme cytochromes, Chain C"/>
    <property type="match status" value="1"/>
</dbReference>
<gene>
    <name evidence="2" type="ORF">GALL_536490</name>
</gene>
<protein>
    <recommendedName>
        <fullName evidence="3">Nitrate reductase gamma subunit</fullName>
    </recommendedName>
</protein>
<feature type="transmembrane region" description="Helical" evidence="1">
    <location>
        <begin position="112"/>
        <end position="134"/>
    </location>
</feature>
<feature type="transmembrane region" description="Helical" evidence="1">
    <location>
        <begin position="146"/>
        <end position="167"/>
    </location>
</feature>
<organism evidence="2">
    <name type="scientific">mine drainage metagenome</name>
    <dbReference type="NCBI Taxonomy" id="410659"/>
    <lineage>
        <taxon>unclassified sequences</taxon>
        <taxon>metagenomes</taxon>
        <taxon>ecological metagenomes</taxon>
    </lineage>
</organism>
<evidence type="ECO:0000256" key="1">
    <source>
        <dbReference type="SAM" id="Phobius"/>
    </source>
</evidence>
<keyword evidence="1" id="KW-1133">Transmembrane helix</keyword>
<dbReference type="InterPro" id="IPR036197">
    <property type="entry name" value="NarG-like_sf"/>
</dbReference>
<reference evidence="2" key="1">
    <citation type="submission" date="2016-10" db="EMBL/GenBank/DDBJ databases">
        <title>Sequence of Gallionella enrichment culture.</title>
        <authorList>
            <person name="Poehlein A."/>
            <person name="Muehling M."/>
            <person name="Daniel R."/>
        </authorList>
    </citation>
    <scope>NUCLEOTIDE SEQUENCE</scope>
</reference>
<name>A0A1J5P2C5_9ZZZZ</name>
<evidence type="ECO:0008006" key="3">
    <source>
        <dbReference type="Google" id="ProtNLM"/>
    </source>
</evidence>
<feature type="transmembrane region" description="Helical" evidence="1">
    <location>
        <begin position="179"/>
        <end position="198"/>
    </location>
</feature>
<dbReference type="AlphaFoldDB" id="A0A1J5P2C5"/>
<keyword evidence="1" id="KW-0472">Membrane</keyword>
<comment type="caution">
    <text evidence="2">The sequence shown here is derived from an EMBL/GenBank/DDBJ whole genome shotgun (WGS) entry which is preliminary data.</text>
</comment>
<sequence>MDLITFARGAALNAAFTIFIIGIAWRLFAIFRHPLKKDLSAPRTTRTLSGAIRTICSRMVPHREFRASTRFSVINGYVFHLGLAIIVFGFLPHIVFITRLTGISWPALPNGIVYLVAAITIMSLLIAFMVRINNPVLALLSNFDDYFSWLVTMLPLATGMVALGALGESASALGASQNGVAVAVHLLSFELLLIWLPFGKLAHAVLVFVSRGTTGSQFARKGART</sequence>
<dbReference type="EMBL" id="MLJW01007828">
    <property type="protein sequence ID" value="OIQ64800.1"/>
    <property type="molecule type" value="Genomic_DNA"/>
</dbReference>
<dbReference type="SUPFAM" id="SSF103501">
    <property type="entry name" value="Respiratory nitrate reductase 1 gamma chain"/>
    <property type="match status" value="1"/>
</dbReference>
<feature type="transmembrane region" description="Helical" evidence="1">
    <location>
        <begin position="12"/>
        <end position="31"/>
    </location>
</feature>
<evidence type="ECO:0000313" key="2">
    <source>
        <dbReference type="EMBL" id="OIQ64800.1"/>
    </source>
</evidence>
<feature type="transmembrane region" description="Helical" evidence="1">
    <location>
        <begin position="77"/>
        <end position="100"/>
    </location>
</feature>